<name>A0ABV7W2T2_9BURK</name>
<evidence type="ECO:0000313" key="1">
    <source>
        <dbReference type="EMBL" id="MFC3683277.1"/>
    </source>
</evidence>
<sequence>MAITVKIDLGYEFNVKAKAAEVFELLSDVPTSVSHFPKVDQLVDLGGNSYRWEMEKVGTAQVNIQTVYACKYVSKWDAAKGQGTVKWTPVKGVGNALVSGSWDISDQKKHTAIALAIQGDIEVPLPGLMKMVVVPVVEGEFEKLVEKYIANLIKRFGGEA</sequence>
<dbReference type="CDD" id="cd07819">
    <property type="entry name" value="SRPBCC_2"/>
    <property type="match status" value="1"/>
</dbReference>
<evidence type="ECO:0000313" key="2">
    <source>
        <dbReference type="Proteomes" id="UP001595729"/>
    </source>
</evidence>
<accession>A0ABV7W2T2</accession>
<gene>
    <name evidence="1" type="ORF">ACFOPI_06700</name>
</gene>
<protein>
    <submittedName>
        <fullName evidence="1">SRPBCC family protein</fullName>
    </submittedName>
</protein>
<proteinExistence type="predicted"/>
<organism evidence="1 2">
    <name type="scientific">Hydrogenophaga luteola</name>
    <dbReference type="NCBI Taxonomy" id="1591122"/>
    <lineage>
        <taxon>Bacteria</taxon>
        <taxon>Pseudomonadati</taxon>
        <taxon>Pseudomonadota</taxon>
        <taxon>Betaproteobacteria</taxon>
        <taxon>Burkholderiales</taxon>
        <taxon>Comamonadaceae</taxon>
        <taxon>Hydrogenophaga</taxon>
    </lineage>
</organism>
<dbReference type="RefSeq" id="WP_127803615.1">
    <property type="nucleotide sequence ID" value="NZ_JBHRXX010000002.1"/>
</dbReference>
<reference evidence="2" key="1">
    <citation type="journal article" date="2019" name="Int. J. Syst. Evol. Microbiol.">
        <title>The Global Catalogue of Microorganisms (GCM) 10K type strain sequencing project: providing services to taxonomists for standard genome sequencing and annotation.</title>
        <authorList>
            <consortium name="The Broad Institute Genomics Platform"/>
            <consortium name="The Broad Institute Genome Sequencing Center for Infectious Disease"/>
            <person name="Wu L."/>
            <person name="Ma J."/>
        </authorList>
    </citation>
    <scope>NUCLEOTIDE SEQUENCE [LARGE SCALE GENOMIC DNA]</scope>
    <source>
        <strain evidence="2">KCTC 42501</strain>
    </source>
</reference>
<dbReference type="Proteomes" id="UP001595729">
    <property type="component" value="Unassembled WGS sequence"/>
</dbReference>
<dbReference type="SUPFAM" id="SSF55961">
    <property type="entry name" value="Bet v1-like"/>
    <property type="match status" value="1"/>
</dbReference>
<dbReference type="Gene3D" id="3.30.530.20">
    <property type="match status" value="1"/>
</dbReference>
<keyword evidence="2" id="KW-1185">Reference proteome</keyword>
<comment type="caution">
    <text evidence="1">The sequence shown here is derived from an EMBL/GenBank/DDBJ whole genome shotgun (WGS) entry which is preliminary data.</text>
</comment>
<dbReference type="InterPro" id="IPR023393">
    <property type="entry name" value="START-like_dom_sf"/>
</dbReference>
<dbReference type="EMBL" id="JBHRXX010000002">
    <property type="protein sequence ID" value="MFC3683277.1"/>
    <property type="molecule type" value="Genomic_DNA"/>
</dbReference>